<evidence type="ECO:0000313" key="1">
    <source>
        <dbReference type="EMBL" id="GJH25539.1"/>
    </source>
</evidence>
<dbReference type="EMBL" id="BPUS01000004">
    <property type="protein sequence ID" value="GJH25539.1"/>
    <property type="molecule type" value="Genomic_DNA"/>
</dbReference>
<dbReference type="AlphaFoldDB" id="A0AA37IB68"/>
<proteinExistence type="predicted"/>
<evidence type="ECO:0000313" key="2">
    <source>
        <dbReference type="Proteomes" id="UP001055111"/>
    </source>
</evidence>
<organism evidence="1 2">
    <name type="scientific">Caballeronia novacaledonica</name>
    <dbReference type="NCBI Taxonomy" id="1544861"/>
    <lineage>
        <taxon>Bacteria</taxon>
        <taxon>Pseudomonadati</taxon>
        <taxon>Pseudomonadota</taxon>
        <taxon>Betaproteobacteria</taxon>
        <taxon>Burkholderiales</taxon>
        <taxon>Burkholderiaceae</taxon>
        <taxon>Caballeronia</taxon>
    </lineage>
</organism>
<dbReference type="RefSeq" id="WP_238212144.1">
    <property type="nucleotide sequence ID" value="NZ_BPUS01000004.1"/>
</dbReference>
<gene>
    <name evidence="1" type="ORF">CBA19CS42_13505</name>
</gene>
<comment type="caution">
    <text evidence="1">The sequence shown here is derived from an EMBL/GenBank/DDBJ whole genome shotgun (WGS) entry which is preliminary data.</text>
</comment>
<dbReference type="Proteomes" id="UP001055111">
    <property type="component" value="Unassembled WGS sequence"/>
</dbReference>
<name>A0AA37IB68_9BURK</name>
<reference evidence="1" key="1">
    <citation type="submission" date="2022-09" db="EMBL/GenBank/DDBJ databases">
        <title>Isolation and characterization of 3-chlorobenzoate degrading bacteria from soils in Shizuoka.</title>
        <authorList>
            <person name="Ifat A."/>
            <person name="Ogawa N."/>
            <person name="Kimbara K."/>
            <person name="Moriuchi R."/>
            <person name="Dohra H."/>
            <person name="Shintani M."/>
        </authorList>
    </citation>
    <scope>NUCLEOTIDE SEQUENCE</scope>
    <source>
        <strain evidence="1">19CS4-2</strain>
    </source>
</reference>
<protein>
    <submittedName>
        <fullName evidence="1">Uncharacterized protein</fullName>
    </submittedName>
</protein>
<sequence>MPWKGKQESAGADLHEAHGSKSNTEQESCFVKNCLLCVLSFMWASAAWAAAPLCFPVGTTMTLRGTPVQDVMETDGGSRQPVSLLAMDPPLCVIDKRYSQDAQGRVMVPRVLIIGPPLPTGVTLSVTGTLMRRSAPPYYMVPTAAWVVPPTMVPPRQ</sequence>
<accession>A0AA37IB68</accession>